<protein>
    <submittedName>
        <fullName evidence="9">Mitogen-activated protein kinase homolog MMK1 (MAP kinase ERK1) (MAP kinase MSK7)</fullName>
    </submittedName>
</protein>
<dbReference type="InterPro" id="IPR011009">
    <property type="entry name" value="Kinase-like_dom_sf"/>
</dbReference>
<feature type="binding site" evidence="6">
    <location>
        <position position="225"/>
    </location>
    <ligand>
        <name>ATP</name>
        <dbReference type="ChEBI" id="CHEBI:30616"/>
    </ligand>
</feature>
<dbReference type="SUPFAM" id="SSF56112">
    <property type="entry name" value="Protein kinase-like (PK-like)"/>
    <property type="match status" value="1"/>
</dbReference>
<evidence type="ECO:0000259" key="7">
    <source>
        <dbReference type="PROSITE" id="PS50011"/>
    </source>
</evidence>
<dbReference type="PANTHER" id="PTHR24055">
    <property type="entry name" value="MITOGEN-ACTIVATED PROTEIN KINASE"/>
    <property type="match status" value="1"/>
</dbReference>
<dbReference type="InterPro" id="IPR017441">
    <property type="entry name" value="Protein_kinase_ATP_BS"/>
</dbReference>
<keyword evidence="10" id="KW-1185">Reference proteome</keyword>
<dbReference type="PROSITE" id="PS00107">
    <property type="entry name" value="PROTEIN_KINASE_ATP"/>
    <property type="match status" value="1"/>
</dbReference>
<dbReference type="InterPro" id="IPR050117">
    <property type="entry name" value="MAPK"/>
</dbReference>
<gene>
    <name evidence="8" type="ORF">C1SCF055_LOCUS2269</name>
</gene>
<dbReference type="OrthoDB" id="192887at2759"/>
<sequence length="678" mass="75940">ETADVQLPLSSSGFLSFTWVQLASKDIGAVAASLPQRKSQLTAEFLFCGAIELKEKLDEVEPESPPKSSLLGHSAFGDVVRRVDLQGNHYAFKKISGAVVQHRGMEHTVQAEINSLQVCQGSRFVVDFFHRTCPEILPGIQQGHQAPGDFRAMPSEGWQRIHQCFERPVRQQPAKPEGSTWKQIPIDGVPFKVPARFELIKKVGSGASGTVVKLQSGQAQVAVKKVTVGHDTHHSLVDGKRLIREVKLLRSLKHENVINILDMYLQQNPHCDEIYLVSDLMETDLHRIIVSKQVLSEEHHQYFSYQILRGLKYLHSANVVHRDLKPANILANKDCHLKICDFGLARALGEQEEDNANLTDYVVTRWYRAPEVTLLPKSYTKSIDVWSVGCILCELIRRRPIFTGEGPLDQIVKILQVLGPPKEDDLTLLSQRARTFLEQVLPYLPATKLDWKSVCPKATEAGAEAIERMLTFNPKRRATAGECLELKYFHDFHRPDDEPVAEGPIDWTFENCTLTKESVQNEIYAECRKFYPEMAQATLFECPLKVNPAFLLAPAGSQWYDAGCRSFAQLQVYAMLSKPVHVSQFVGELEHAARFLSDVDGRVLGEILVREDWQKEVAAEATLVVTTLNSRLVTPGDTTPFAPPVTSADLSVKCQAACGIKDHEASMMIDVETLRSSF</sequence>
<dbReference type="FunFam" id="1.10.510.10:FF:000040">
    <property type="entry name" value="Mitogen-activated protein kinase"/>
    <property type="match status" value="1"/>
</dbReference>
<accession>A0A9P1BJF7</accession>
<dbReference type="AlphaFoldDB" id="A0A9P1BJF7"/>
<keyword evidence="2" id="KW-0808">Transferase</keyword>
<evidence type="ECO:0000256" key="1">
    <source>
        <dbReference type="ARBA" id="ARBA00022527"/>
    </source>
</evidence>
<comment type="caution">
    <text evidence="8">The sequence shown here is derived from an EMBL/GenBank/DDBJ whole genome shotgun (WGS) entry which is preliminary data.</text>
</comment>
<keyword evidence="5 6" id="KW-0067">ATP-binding</keyword>
<dbReference type="PROSITE" id="PS50011">
    <property type="entry name" value="PROTEIN_KINASE_DOM"/>
    <property type="match status" value="1"/>
</dbReference>
<dbReference type="EMBL" id="CAMXCT030000101">
    <property type="protein sequence ID" value="CAL4761127.1"/>
    <property type="molecule type" value="Genomic_DNA"/>
</dbReference>
<evidence type="ECO:0000256" key="4">
    <source>
        <dbReference type="ARBA" id="ARBA00022777"/>
    </source>
</evidence>
<dbReference type="GO" id="GO:0005524">
    <property type="term" value="F:ATP binding"/>
    <property type="evidence" value="ECO:0007669"/>
    <property type="project" value="UniProtKB-UniRule"/>
</dbReference>
<dbReference type="Gene3D" id="1.10.510.10">
    <property type="entry name" value="Transferase(Phosphotransferase) domain 1"/>
    <property type="match status" value="1"/>
</dbReference>
<proteinExistence type="predicted"/>
<dbReference type="Pfam" id="PF00069">
    <property type="entry name" value="Pkinase"/>
    <property type="match status" value="1"/>
</dbReference>
<keyword evidence="3 6" id="KW-0547">Nucleotide-binding</keyword>
<evidence type="ECO:0000313" key="9">
    <source>
        <dbReference type="EMBL" id="CAL4761127.1"/>
    </source>
</evidence>
<reference evidence="8" key="1">
    <citation type="submission" date="2022-10" db="EMBL/GenBank/DDBJ databases">
        <authorList>
            <person name="Chen Y."/>
            <person name="Dougan E. K."/>
            <person name="Chan C."/>
            <person name="Rhodes N."/>
            <person name="Thang M."/>
        </authorList>
    </citation>
    <scope>NUCLEOTIDE SEQUENCE</scope>
</reference>
<name>A0A9P1BJF7_9DINO</name>
<evidence type="ECO:0000256" key="2">
    <source>
        <dbReference type="ARBA" id="ARBA00022679"/>
    </source>
</evidence>
<evidence type="ECO:0000256" key="5">
    <source>
        <dbReference type="ARBA" id="ARBA00022840"/>
    </source>
</evidence>
<evidence type="ECO:0000313" key="8">
    <source>
        <dbReference type="EMBL" id="CAI3973815.1"/>
    </source>
</evidence>
<dbReference type="GO" id="GO:0004674">
    <property type="term" value="F:protein serine/threonine kinase activity"/>
    <property type="evidence" value="ECO:0007669"/>
    <property type="project" value="UniProtKB-KW"/>
</dbReference>
<reference evidence="9 10" key="2">
    <citation type="submission" date="2024-05" db="EMBL/GenBank/DDBJ databases">
        <authorList>
            <person name="Chen Y."/>
            <person name="Shah S."/>
            <person name="Dougan E. K."/>
            <person name="Thang M."/>
            <person name="Chan C."/>
        </authorList>
    </citation>
    <scope>NUCLEOTIDE SEQUENCE [LARGE SCALE GENOMIC DNA]</scope>
</reference>
<dbReference type="EMBL" id="CAMXCT010000101">
    <property type="protein sequence ID" value="CAI3973815.1"/>
    <property type="molecule type" value="Genomic_DNA"/>
</dbReference>
<evidence type="ECO:0000313" key="10">
    <source>
        <dbReference type="Proteomes" id="UP001152797"/>
    </source>
</evidence>
<feature type="domain" description="Protein kinase" evidence="7">
    <location>
        <begin position="197"/>
        <end position="493"/>
    </location>
</feature>
<dbReference type="SMART" id="SM00220">
    <property type="entry name" value="S_TKc"/>
    <property type="match status" value="1"/>
</dbReference>
<keyword evidence="1" id="KW-0723">Serine/threonine-protein kinase</keyword>
<keyword evidence="4 9" id="KW-0418">Kinase</keyword>
<dbReference type="Gene3D" id="3.30.200.20">
    <property type="entry name" value="Phosphorylase Kinase, domain 1"/>
    <property type="match status" value="1"/>
</dbReference>
<feature type="non-terminal residue" evidence="8">
    <location>
        <position position="678"/>
    </location>
</feature>
<evidence type="ECO:0000256" key="6">
    <source>
        <dbReference type="PROSITE-ProRule" id="PRU10141"/>
    </source>
</evidence>
<dbReference type="EMBL" id="CAMXCT020000101">
    <property type="protein sequence ID" value="CAL1127190.1"/>
    <property type="molecule type" value="Genomic_DNA"/>
</dbReference>
<organism evidence="8">
    <name type="scientific">Cladocopium goreaui</name>
    <dbReference type="NCBI Taxonomy" id="2562237"/>
    <lineage>
        <taxon>Eukaryota</taxon>
        <taxon>Sar</taxon>
        <taxon>Alveolata</taxon>
        <taxon>Dinophyceae</taxon>
        <taxon>Suessiales</taxon>
        <taxon>Symbiodiniaceae</taxon>
        <taxon>Cladocopium</taxon>
    </lineage>
</organism>
<dbReference type="CDD" id="cd07834">
    <property type="entry name" value="STKc_MAPK"/>
    <property type="match status" value="1"/>
</dbReference>
<evidence type="ECO:0000256" key="3">
    <source>
        <dbReference type="ARBA" id="ARBA00022741"/>
    </source>
</evidence>
<dbReference type="InterPro" id="IPR000719">
    <property type="entry name" value="Prot_kinase_dom"/>
</dbReference>
<dbReference type="Proteomes" id="UP001152797">
    <property type="component" value="Unassembled WGS sequence"/>
</dbReference>